<evidence type="ECO:0000313" key="3">
    <source>
        <dbReference type="Proteomes" id="UP000693970"/>
    </source>
</evidence>
<reference evidence="2" key="2">
    <citation type="submission" date="2021-04" db="EMBL/GenBank/DDBJ databases">
        <authorList>
            <person name="Podell S."/>
        </authorList>
    </citation>
    <scope>NUCLEOTIDE SEQUENCE</scope>
    <source>
        <strain evidence="2">Hildebrandi</strain>
    </source>
</reference>
<dbReference type="EMBL" id="JAGRRH010000019">
    <property type="protein sequence ID" value="KAG7349994.1"/>
    <property type="molecule type" value="Genomic_DNA"/>
</dbReference>
<accession>A0A9K3PM31</accession>
<sequence>MGRNSYRYNCGNSRNGHDSGESSTLGDWVERLTPEQEDSLSSHFDRSSRSNEGGARDSHRQMNVEAQARLAIFSLPWLPQTLDLPLHPTVTDILDAAISIAQSDCQQALQKDKPKKYQKQ</sequence>
<proteinExistence type="predicted"/>
<dbReference type="AlphaFoldDB" id="A0A9K3PM31"/>
<comment type="caution">
    <text evidence="2">The sequence shown here is derived from an EMBL/GenBank/DDBJ whole genome shotgun (WGS) entry which is preliminary data.</text>
</comment>
<gene>
    <name evidence="2" type="ORF">IV203_012591</name>
</gene>
<protein>
    <submittedName>
        <fullName evidence="2">Uncharacterized protein</fullName>
    </submittedName>
</protein>
<organism evidence="2 3">
    <name type="scientific">Nitzschia inconspicua</name>
    <dbReference type="NCBI Taxonomy" id="303405"/>
    <lineage>
        <taxon>Eukaryota</taxon>
        <taxon>Sar</taxon>
        <taxon>Stramenopiles</taxon>
        <taxon>Ochrophyta</taxon>
        <taxon>Bacillariophyta</taxon>
        <taxon>Bacillariophyceae</taxon>
        <taxon>Bacillariophycidae</taxon>
        <taxon>Bacillariales</taxon>
        <taxon>Bacillariaceae</taxon>
        <taxon>Nitzschia</taxon>
    </lineage>
</organism>
<evidence type="ECO:0000313" key="2">
    <source>
        <dbReference type="EMBL" id="KAG7349994.1"/>
    </source>
</evidence>
<name>A0A9K3PM31_9STRA</name>
<reference evidence="2" key="1">
    <citation type="journal article" date="2021" name="Sci. Rep.">
        <title>Diploid genomic architecture of Nitzschia inconspicua, an elite biomass production diatom.</title>
        <authorList>
            <person name="Oliver A."/>
            <person name="Podell S."/>
            <person name="Pinowska A."/>
            <person name="Traller J.C."/>
            <person name="Smith S.R."/>
            <person name="McClure R."/>
            <person name="Beliaev A."/>
            <person name="Bohutskyi P."/>
            <person name="Hill E.A."/>
            <person name="Rabines A."/>
            <person name="Zheng H."/>
            <person name="Allen L.Z."/>
            <person name="Kuo A."/>
            <person name="Grigoriev I.V."/>
            <person name="Allen A.E."/>
            <person name="Hazlebeck D."/>
            <person name="Allen E.E."/>
        </authorList>
    </citation>
    <scope>NUCLEOTIDE SEQUENCE</scope>
    <source>
        <strain evidence="2">Hildebrandi</strain>
    </source>
</reference>
<feature type="compositionally biased region" description="Basic and acidic residues" evidence="1">
    <location>
        <begin position="43"/>
        <end position="61"/>
    </location>
</feature>
<feature type="region of interest" description="Disordered" evidence="1">
    <location>
        <begin position="1"/>
        <end position="61"/>
    </location>
</feature>
<dbReference type="Proteomes" id="UP000693970">
    <property type="component" value="Unassembled WGS sequence"/>
</dbReference>
<keyword evidence="3" id="KW-1185">Reference proteome</keyword>
<evidence type="ECO:0000256" key="1">
    <source>
        <dbReference type="SAM" id="MobiDB-lite"/>
    </source>
</evidence>
<feature type="compositionally biased region" description="Polar residues" evidence="1">
    <location>
        <begin position="1"/>
        <end position="14"/>
    </location>
</feature>